<organism evidence="3 4">
    <name type="scientific">Mycolicibacterium hassiacum (strain DSM 44199 / CIP 105218 / JCM 12690 / 3849)</name>
    <name type="common">Mycobacterium hassiacum</name>
    <dbReference type="NCBI Taxonomy" id="1122247"/>
    <lineage>
        <taxon>Bacteria</taxon>
        <taxon>Bacillati</taxon>
        <taxon>Actinomycetota</taxon>
        <taxon>Actinomycetes</taxon>
        <taxon>Mycobacteriales</taxon>
        <taxon>Mycobacteriaceae</taxon>
        <taxon>Mycolicibacterium</taxon>
    </lineage>
</organism>
<sequence>MTDPWARPDQPSQPTPHADAPTEQHLPPEAPTQQDPAVPPQAPPPPPPADAAAGDDAAEGGSRFTRLFKDPLSLVLIAVIVVALTAAGLIVGELYSRNRGEARVADALKCVVQDDVTVSFGGWPPFLVQHMTRHYSDIHIETAGNRVRDAIGMKMDLNIKDVRLEETADAGGTIGSLVADINWSTEGIFQTLQDSVPLFGALITGVQTHPSSGTIEVQGILGSGISTRPTVVNGKLELQATKTTGLGFILPRESIQPILDVVAARLTADYPVPIKADSVRITDNGVQSRFSATDAAIPPGRQDPCFANL</sequence>
<dbReference type="Pfam" id="PF11209">
    <property type="entry name" value="LmeA"/>
    <property type="match status" value="1"/>
</dbReference>
<dbReference type="RefSeq" id="WP_005624700.1">
    <property type="nucleotide sequence ID" value="NZ_AMRA01000019.1"/>
</dbReference>
<keyword evidence="2" id="KW-1133">Transmembrane helix</keyword>
<feature type="compositionally biased region" description="Pro residues" evidence="1">
    <location>
        <begin position="37"/>
        <end position="49"/>
    </location>
</feature>
<evidence type="ECO:0000256" key="1">
    <source>
        <dbReference type="SAM" id="MobiDB-lite"/>
    </source>
</evidence>
<dbReference type="EMBL" id="AMRA01000019">
    <property type="protein sequence ID" value="EKF25286.1"/>
    <property type="molecule type" value="Genomic_DNA"/>
</dbReference>
<dbReference type="InterPro" id="IPR021373">
    <property type="entry name" value="DUF2993"/>
</dbReference>
<feature type="transmembrane region" description="Helical" evidence="2">
    <location>
        <begin position="72"/>
        <end position="95"/>
    </location>
</feature>
<protein>
    <submittedName>
        <fullName evidence="3">Uncharacterized protein</fullName>
    </submittedName>
</protein>
<dbReference type="PATRIC" id="fig|1122247.3.peg.690"/>
<dbReference type="OrthoDB" id="4201904at2"/>
<dbReference type="STRING" id="1122247.GCA_000379865_03519"/>
<evidence type="ECO:0000313" key="4">
    <source>
        <dbReference type="Proteomes" id="UP000006265"/>
    </source>
</evidence>
<evidence type="ECO:0000313" key="3">
    <source>
        <dbReference type="EMBL" id="EKF25286.1"/>
    </source>
</evidence>
<reference evidence="3 4" key="1">
    <citation type="journal article" date="2012" name="J. Bacteriol.">
        <title>Genome sequence of Mycobacterium hassiacum DSM 44199, a rare source of heat-stable mycobacterial proteins.</title>
        <authorList>
            <person name="Tiago I."/>
            <person name="Maranha A."/>
            <person name="Mendes V."/>
            <person name="Alarico S."/>
            <person name="Moynihan P.J."/>
            <person name="Clarke A.J."/>
            <person name="Macedo-Ribeiro S."/>
            <person name="Pereira P.J."/>
            <person name="Empadinhas N."/>
        </authorList>
    </citation>
    <scope>NUCLEOTIDE SEQUENCE [LARGE SCALE GENOMIC DNA]</scope>
    <source>
        <strain evidence="4">DSM 44199 / CIP 105218 / JCM 12690 / 3849</strain>
    </source>
</reference>
<feature type="region of interest" description="Disordered" evidence="1">
    <location>
        <begin position="1"/>
        <end position="58"/>
    </location>
</feature>
<dbReference type="eggNOG" id="ENOG5032ZJ9">
    <property type="taxonomic scope" value="Bacteria"/>
</dbReference>
<proteinExistence type="predicted"/>
<keyword evidence="2" id="KW-0472">Membrane</keyword>
<keyword evidence="2" id="KW-0812">Transmembrane</keyword>
<comment type="caution">
    <text evidence="3">The sequence shown here is derived from an EMBL/GenBank/DDBJ whole genome shotgun (WGS) entry which is preliminary data.</text>
</comment>
<evidence type="ECO:0000256" key="2">
    <source>
        <dbReference type="SAM" id="Phobius"/>
    </source>
</evidence>
<dbReference type="AlphaFoldDB" id="K5BHW6"/>
<dbReference type="Proteomes" id="UP000006265">
    <property type="component" value="Unassembled WGS sequence"/>
</dbReference>
<keyword evidence="4" id="KW-1185">Reference proteome</keyword>
<gene>
    <name evidence="3" type="ORF">C731_0718</name>
</gene>
<name>K5BHW6_MYCHD</name>
<accession>K5BHW6</accession>